<keyword evidence="2" id="KW-1185">Reference proteome</keyword>
<protein>
    <submittedName>
        <fullName evidence="1">Uncharacterized protein</fullName>
    </submittedName>
</protein>
<sequence>MTLVCIESSSMANVTGRHALGMASEIRGDRMLDGVVGCVCDRGRSDPLQQAISGIAQQS</sequence>
<organism evidence="1 2">
    <name type="scientific">Mesorhizobium escarrei</name>
    <dbReference type="NCBI Taxonomy" id="666018"/>
    <lineage>
        <taxon>Bacteria</taxon>
        <taxon>Pseudomonadati</taxon>
        <taxon>Pseudomonadota</taxon>
        <taxon>Alphaproteobacteria</taxon>
        <taxon>Hyphomicrobiales</taxon>
        <taxon>Phyllobacteriaceae</taxon>
        <taxon>Mesorhizobium</taxon>
    </lineage>
</organism>
<dbReference type="EMBL" id="CAKXZT010000020">
    <property type="protein sequence ID" value="CAH2395670.1"/>
    <property type="molecule type" value="Genomic_DNA"/>
</dbReference>
<accession>A0ABN8JC44</accession>
<proteinExistence type="predicted"/>
<reference evidence="1 2" key="1">
    <citation type="submission" date="2022-03" db="EMBL/GenBank/DDBJ databases">
        <authorList>
            <person name="Brunel B."/>
        </authorList>
    </citation>
    <scope>NUCLEOTIDE SEQUENCE [LARGE SCALE GENOMIC DNA]</scope>
    <source>
        <strain evidence="1">STM5069sample</strain>
    </source>
</reference>
<name>A0ABN8JC44_9HYPH</name>
<comment type="caution">
    <text evidence="1">The sequence shown here is derived from an EMBL/GenBank/DDBJ whole genome shotgun (WGS) entry which is preliminary data.</text>
</comment>
<evidence type="ECO:0000313" key="2">
    <source>
        <dbReference type="Proteomes" id="UP001153050"/>
    </source>
</evidence>
<dbReference type="Proteomes" id="UP001153050">
    <property type="component" value="Unassembled WGS sequence"/>
</dbReference>
<evidence type="ECO:0000313" key="1">
    <source>
        <dbReference type="EMBL" id="CAH2395670.1"/>
    </source>
</evidence>
<gene>
    <name evidence="1" type="ORF">MES5069_1160007</name>
</gene>